<dbReference type="InterPro" id="IPR029044">
    <property type="entry name" value="Nucleotide-diphossugar_trans"/>
</dbReference>
<evidence type="ECO:0000256" key="2">
    <source>
        <dbReference type="ARBA" id="ARBA00022676"/>
    </source>
</evidence>
<dbReference type="PANTHER" id="PTHR43867">
    <property type="entry name" value="CELLULOSE SYNTHASE CATALYTIC SUBUNIT A [UDP-FORMING]"/>
    <property type="match status" value="1"/>
</dbReference>
<evidence type="ECO:0000256" key="6">
    <source>
        <dbReference type="ARBA" id="ARBA00023136"/>
    </source>
</evidence>
<evidence type="ECO:0000256" key="1">
    <source>
        <dbReference type="ARBA" id="ARBA00004141"/>
    </source>
</evidence>
<dbReference type="SUPFAM" id="SSF53448">
    <property type="entry name" value="Nucleotide-diphospho-sugar transferases"/>
    <property type="match status" value="1"/>
</dbReference>
<evidence type="ECO:0000259" key="9">
    <source>
        <dbReference type="Pfam" id="PF13632"/>
    </source>
</evidence>
<dbReference type="InterPro" id="IPR037257">
    <property type="entry name" value="T2SS_E_N_sf"/>
</dbReference>
<dbReference type="InterPro" id="IPR050321">
    <property type="entry name" value="Glycosyltr_2/OpgH_subfam"/>
</dbReference>
<dbReference type="PANTHER" id="PTHR43867:SF2">
    <property type="entry name" value="CELLULOSE SYNTHASE CATALYTIC SUBUNIT A [UDP-FORMING]"/>
    <property type="match status" value="1"/>
</dbReference>
<evidence type="ECO:0000313" key="11">
    <source>
        <dbReference type="Proteomes" id="UP001596292"/>
    </source>
</evidence>
<feature type="transmembrane region" description="Helical" evidence="8">
    <location>
        <begin position="527"/>
        <end position="549"/>
    </location>
</feature>
<name>A0ABW2BPF6_9HYPH</name>
<dbReference type="InterPro" id="IPR001173">
    <property type="entry name" value="Glyco_trans_2-like"/>
</dbReference>
<feature type="transmembrane region" description="Helical" evidence="8">
    <location>
        <begin position="169"/>
        <end position="187"/>
    </location>
</feature>
<feature type="transmembrane region" description="Helical" evidence="8">
    <location>
        <begin position="478"/>
        <end position="507"/>
    </location>
</feature>
<evidence type="ECO:0000256" key="4">
    <source>
        <dbReference type="ARBA" id="ARBA00022692"/>
    </source>
</evidence>
<dbReference type="SUPFAM" id="SSF160246">
    <property type="entry name" value="EspE N-terminal domain-like"/>
    <property type="match status" value="1"/>
</dbReference>
<gene>
    <name evidence="10" type="ORF">ACFQE0_19645</name>
</gene>
<dbReference type="Gene3D" id="3.90.550.10">
    <property type="entry name" value="Spore Coat Polysaccharide Biosynthesis Protein SpsA, Chain A"/>
    <property type="match status" value="1"/>
</dbReference>
<reference evidence="11" key="1">
    <citation type="journal article" date="2019" name="Int. J. Syst. Evol. Microbiol.">
        <title>The Global Catalogue of Microorganisms (GCM) 10K type strain sequencing project: providing services to taxonomists for standard genome sequencing and annotation.</title>
        <authorList>
            <consortium name="The Broad Institute Genomics Platform"/>
            <consortium name="The Broad Institute Genome Sequencing Center for Infectious Disease"/>
            <person name="Wu L."/>
            <person name="Ma J."/>
        </authorList>
    </citation>
    <scope>NUCLEOTIDE SEQUENCE [LARGE SCALE GENOMIC DNA]</scope>
    <source>
        <strain evidence="11">CCUG 48316</strain>
    </source>
</reference>
<keyword evidence="5 8" id="KW-1133">Transmembrane helix</keyword>
<feature type="domain" description="Glycosyltransferase 2-like" evidence="9">
    <location>
        <begin position="319"/>
        <end position="503"/>
    </location>
</feature>
<sequence length="619" mass="65655">MTILVSARDTSLGLPPDIAFLLSEGVDGRTLARAAAQARAAGTDAATALLQAGLFDEEGYYRALARTLGLPYLDGPIPLARVLPYPGCLLAGRAPLAPGAGAATVIAPRGQAIAVLLARRGRLAEIALTSPTRLREAVFARMPGSIAARASQDPQGAAASAAAPLAQPLLILGGGLAALALTLVLAPPLPAQALVIVLQALVLALMAFRLAALAIRPPTIEAPPLPDADLPVYTILVPLYRERRSAYPLAKALAALDYPAAKLDIKILIEADDRETEAVLARIPFPARFEVVTVPPGWPRTKPRALNVGLALARGRLLTVYDAEDVPEADQLRKAAALFAVEPPTTACLQGRLVIDDHADGLLPKLFATEYAALFDVLNPALCALDLPVPLGGTTMHLRTDVLRKLGGWDAYNVTEDADLGIRLALAGYRTGDLPSATYEETARGWRRWTGQRTRWLKGYLQTSLVHGRRPLALLSRLGLLGTLSFLALVPGTVASALAYPVCLFLVARDLLTGRLGPAPTLLDNIATGLALTLLVAGFAAMVAPAFLGCRRRGWRDLYKVVLLLPAYFLLVSVAAYRAVAELVRAPHDWTKTDHGLSRSSRSGRRDIGGAQRNAVSSR</sequence>
<feature type="transmembrane region" description="Helical" evidence="8">
    <location>
        <begin position="193"/>
        <end position="215"/>
    </location>
</feature>
<proteinExistence type="predicted"/>
<keyword evidence="4 8" id="KW-0812">Transmembrane</keyword>
<organism evidence="10 11">
    <name type="scientific">Methylobacterium komagatae</name>
    <dbReference type="NCBI Taxonomy" id="374425"/>
    <lineage>
        <taxon>Bacteria</taxon>
        <taxon>Pseudomonadati</taxon>
        <taxon>Pseudomonadota</taxon>
        <taxon>Alphaproteobacteria</taxon>
        <taxon>Hyphomicrobiales</taxon>
        <taxon>Methylobacteriaceae</taxon>
        <taxon>Methylobacterium</taxon>
    </lineage>
</organism>
<evidence type="ECO:0000256" key="8">
    <source>
        <dbReference type="SAM" id="Phobius"/>
    </source>
</evidence>
<dbReference type="RefSeq" id="WP_378972677.1">
    <property type="nucleotide sequence ID" value="NZ_JBHSWN010000001.1"/>
</dbReference>
<dbReference type="Proteomes" id="UP001596292">
    <property type="component" value="Unassembled WGS sequence"/>
</dbReference>
<dbReference type="Pfam" id="PF13632">
    <property type="entry name" value="Glyco_trans_2_3"/>
    <property type="match status" value="1"/>
</dbReference>
<evidence type="ECO:0000256" key="7">
    <source>
        <dbReference type="SAM" id="MobiDB-lite"/>
    </source>
</evidence>
<accession>A0ABW2BPF6</accession>
<keyword evidence="6 8" id="KW-0472">Membrane</keyword>
<feature type="transmembrane region" description="Helical" evidence="8">
    <location>
        <begin position="561"/>
        <end position="580"/>
    </location>
</feature>
<comment type="caution">
    <text evidence="10">The sequence shown here is derived from an EMBL/GenBank/DDBJ whole genome shotgun (WGS) entry which is preliminary data.</text>
</comment>
<evidence type="ECO:0000313" key="10">
    <source>
        <dbReference type="EMBL" id="MFC6791624.1"/>
    </source>
</evidence>
<dbReference type="EMBL" id="JBHSWN010000001">
    <property type="protein sequence ID" value="MFC6791624.1"/>
    <property type="molecule type" value="Genomic_DNA"/>
</dbReference>
<protein>
    <submittedName>
        <fullName evidence="10">Glycosyltransferase family 2 protein</fullName>
    </submittedName>
</protein>
<comment type="subcellular location">
    <subcellularLocation>
        <location evidence="1">Membrane</location>
        <topology evidence="1">Multi-pass membrane protein</topology>
    </subcellularLocation>
</comment>
<keyword evidence="2" id="KW-0328">Glycosyltransferase</keyword>
<keyword evidence="11" id="KW-1185">Reference proteome</keyword>
<keyword evidence="3" id="KW-0808">Transferase</keyword>
<evidence type="ECO:0000256" key="3">
    <source>
        <dbReference type="ARBA" id="ARBA00022679"/>
    </source>
</evidence>
<feature type="region of interest" description="Disordered" evidence="7">
    <location>
        <begin position="591"/>
        <end position="619"/>
    </location>
</feature>
<evidence type="ECO:0000256" key="5">
    <source>
        <dbReference type="ARBA" id="ARBA00022989"/>
    </source>
</evidence>